<dbReference type="PANTHER" id="PTHR11229">
    <property type="entry name" value="50S RIBOSOMAL PROTEIN L3"/>
    <property type="match status" value="1"/>
</dbReference>
<dbReference type="EMBL" id="JAHXZJ010000002">
    <property type="protein sequence ID" value="KAH0564094.1"/>
    <property type="molecule type" value="Genomic_DNA"/>
</dbReference>
<sequence>MGSFMKIRSGLNVLSNFLKPRVEMLTIPYRERYSKLNPKPRKRLPPWLPKQTRTLYRDDVTLENRGYVKEVLETNYGSPDPLSKCYSPLKVAPIEPSPEWVRGSRRTGTIARKIGIYPMWLKNGKKVLATLLHICDNHVIKYIPPEKWEPGHRTRHIIPKRKLGCLVVGAESSDPQLFTKEYCGLFYNAGVMPKRLLSRFTVTPNGALQPGTPLLATHYRPGDVVDIRGKTIDRGFQGVMKRWGFHGMPATHGVTKTHRRPGNIGSGGQKARVMPGTKMPGHMGNRYRIFRGQRILRVNYKYNVIWVLGQVCPGETNSLVHVYDTLLPRRQPETPPPFPTFIPTPDTELPDEAWADDVHPFGAPTIEFEPEK</sequence>
<keyword evidence="3" id="KW-0687">Ribonucleoprotein</keyword>
<dbReference type="Pfam" id="PF00297">
    <property type="entry name" value="Ribosomal_L3"/>
    <property type="match status" value="1"/>
</dbReference>
<dbReference type="GO" id="GO:0005762">
    <property type="term" value="C:mitochondrial large ribosomal subunit"/>
    <property type="evidence" value="ECO:0007669"/>
    <property type="project" value="TreeGrafter"/>
</dbReference>
<dbReference type="GO" id="GO:0003735">
    <property type="term" value="F:structural constituent of ribosome"/>
    <property type="evidence" value="ECO:0007669"/>
    <property type="project" value="InterPro"/>
</dbReference>
<evidence type="ECO:0000256" key="3">
    <source>
        <dbReference type="ARBA" id="ARBA00023274"/>
    </source>
</evidence>
<gene>
    <name evidence="7" type="ORF">KQX54_009164</name>
</gene>
<dbReference type="GO" id="GO:0006412">
    <property type="term" value="P:translation"/>
    <property type="evidence" value="ECO:0007669"/>
    <property type="project" value="InterPro"/>
</dbReference>
<evidence type="ECO:0000313" key="7">
    <source>
        <dbReference type="EMBL" id="KAH0564094.1"/>
    </source>
</evidence>
<evidence type="ECO:0000256" key="1">
    <source>
        <dbReference type="ARBA" id="ARBA00006540"/>
    </source>
</evidence>
<accession>A0AAV7J3X8</accession>
<dbReference type="InterPro" id="IPR009000">
    <property type="entry name" value="Transl_B-barrel_sf"/>
</dbReference>
<reference evidence="7 8" key="1">
    <citation type="journal article" date="2021" name="J. Hered.">
        <title>A chromosome-level genome assembly of the parasitoid wasp, Cotesia glomerata (Hymenoptera: Braconidae).</title>
        <authorList>
            <person name="Pinto B.J."/>
            <person name="Weis J.J."/>
            <person name="Gamble T."/>
            <person name="Ode P.J."/>
            <person name="Paul R."/>
            <person name="Zaspel J.M."/>
        </authorList>
    </citation>
    <scope>NUCLEOTIDE SEQUENCE [LARGE SCALE GENOMIC DNA]</scope>
    <source>
        <strain evidence="7">CgM1</strain>
    </source>
</reference>
<comment type="caution">
    <text evidence="7">The sequence shown here is derived from an EMBL/GenBank/DDBJ whole genome shotgun (WGS) entry which is preliminary data.</text>
</comment>
<protein>
    <recommendedName>
        <fullName evidence="4">Large ribosomal subunit protein uL3m</fullName>
    </recommendedName>
    <alternativeName>
        <fullName evidence="5">39S ribosomal protein L3, mitochondrial</fullName>
    </alternativeName>
</protein>
<dbReference type="Proteomes" id="UP000826195">
    <property type="component" value="Unassembled WGS sequence"/>
</dbReference>
<evidence type="ECO:0000256" key="4">
    <source>
        <dbReference type="ARBA" id="ARBA00035209"/>
    </source>
</evidence>
<evidence type="ECO:0000256" key="2">
    <source>
        <dbReference type="ARBA" id="ARBA00022980"/>
    </source>
</evidence>
<dbReference type="Gene3D" id="2.40.30.10">
    <property type="entry name" value="Translation factors"/>
    <property type="match status" value="2"/>
</dbReference>
<keyword evidence="8" id="KW-1185">Reference proteome</keyword>
<dbReference type="AlphaFoldDB" id="A0AAV7J3X8"/>
<proteinExistence type="inferred from homology"/>
<dbReference type="InterPro" id="IPR000597">
    <property type="entry name" value="Ribosomal_uL3"/>
</dbReference>
<dbReference type="FunFam" id="2.40.30.10:FF:000049">
    <property type="entry name" value="39S ribosomal protein L3, mitochondrial"/>
    <property type="match status" value="1"/>
</dbReference>
<keyword evidence="2" id="KW-0689">Ribosomal protein</keyword>
<feature type="region of interest" description="Disordered" evidence="6">
    <location>
        <begin position="250"/>
        <end position="278"/>
    </location>
</feature>
<evidence type="ECO:0000256" key="6">
    <source>
        <dbReference type="SAM" id="MobiDB-lite"/>
    </source>
</evidence>
<dbReference type="InterPro" id="IPR019927">
    <property type="entry name" value="Ribosomal_uL3_bac/org-type"/>
</dbReference>
<dbReference type="SUPFAM" id="SSF50447">
    <property type="entry name" value="Translation proteins"/>
    <property type="match status" value="1"/>
</dbReference>
<evidence type="ECO:0000313" key="8">
    <source>
        <dbReference type="Proteomes" id="UP000826195"/>
    </source>
</evidence>
<comment type="similarity">
    <text evidence="1">Belongs to the universal ribosomal protein uL3 family.</text>
</comment>
<organism evidence="7 8">
    <name type="scientific">Cotesia glomerata</name>
    <name type="common">Lepidopteran parasitic wasp</name>
    <name type="synonym">Apanteles glomeratus</name>
    <dbReference type="NCBI Taxonomy" id="32391"/>
    <lineage>
        <taxon>Eukaryota</taxon>
        <taxon>Metazoa</taxon>
        <taxon>Ecdysozoa</taxon>
        <taxon>Arthropoda</taxon>
        <taxon>Hexapoda</taxon>
        <taxon>Insecta</taxon>
        <taxon>Pterygota</taxon>
        <taxon>Neoptera</taxon>
        <taxon>Endopterygota</taxon>
        <taxon>Hymenoptera</taxon>
        <taxon>Apocrita</taxon>
        <taxon>Ichneumonoidea</taxon>
        <taxon>Braconidae</taxon>
        <taxon>Microgastrinae</taxon>
        <taxon>Cotesia</taxon>
    </lineage>
</organism>
<dbReference type="PANTHER" id="PTHR11229:SF8">
    <property type="entry name" value="LARGE RIBOSOMAL SUBUNIT PROTEIN UL3M"/>
    <property type="match status" value="1"/>
</dbReference>
<evidence type="ECO:0000256" key="5">
    <source>
        <dbReference type="ARBA" id="ARBA00035396"/>
    </source>
</evidence>
<name>A0AAV7J3X8_COTGL</name>